<evidence type="ECO:0000313" key="3">
    <source>
        <dbReference type="Proteomes" id="UP000654913"/>
    </source>
</evidence>
<evidence type="ECO:0000313" key="2">
    <source>
        <dbReference type="EMBL" id="BCS23325.1"/>
    </source>
</evidence>
<dbReference type="AlphaFoldDB" id="A0A7R7XL06"/>
<keyword evidence="3" id="KW-1185">Reference proteome</keyword>
<dbReference type="RefSeq" id="XP_041555519.1">
    <property type="nucleotide sequence ID" value="XM_041702767.1"/>
</dbReference>
<protein>
    <submittedName>
        <fullName evidence="2">Uncharacterized protein</fullName>
    </submittedName>
</protein>
<name>A0A7R7XL06_9EURO</name>
<feature type="region of interest" description="Disordered" evidence="1">
    <location>
        <begin position="314"/>
        <end position="464"/>
    </location>
</feature>
<feature type="compositionally biased region" description="Basic and acidic residues" evidence="1">
    <location>
        <begin position="428"/>
        <end position="440"/>
    </location>
</feature>
<dbReference type="GeneID" id="64973330"/>
<dbReference type="Proteomes" id="UP000654913">
    <property type="component" value="Chromosome 3"/>
</dbReference>
<organism evidence="2 3">
    <name type="scientific">Aspergillus puulaauensis</name>
    <dbReference type="NCBI Taxonomy" id="1220207"/>
    <lineage>
        <taxon>Eukaryota</taxon>
        <taxon>Fungi</taxon>
        <taxon>Dikarya</taxon>
        <taxon>Ascomycota</taxon>
        <taxon>Pezizomycotina</taxon>
        <taxon>Eurotiomycetes</taxon>
        <taxon>Eurotiomycetidae</taxon>
        <taxon>Eurotiales</taxon>
        <taxon>Aspergillaceae</taxon>
        <taxon>Aspergillus</taxon>
    </lineage>
</organism>
<reference evidence="2" key="2">
    <citation type="submission" date="2021-02" db="EMBL/GenBank/DDBJ databases">
        <title>Aspergillus puulaauensis MK2 genome sequence.</title>
        <authorList>
            <person name="Futagami T."/>
            <person name="Mori K."/>
            <person name="Kadooka C."/>
            <person name="Tanaka T."/>
        </authorList>
    </citation>
    <scope>NUCLEOTIDE SEQUENCE</scope>
    <source>
        <strain evidence="2">MK2</strain>
    </source>
</reference>
<evidence type="ECO:0000256" key="1">
    <source>
        <dbReference type="SAM" id="MobiDB-lite"/>
    </source>
</evidence>
<feature type="region of interest" description="Disordered" evidence="1">
    <location>
        <begin position="285"/>
        <end position="304"/>
    </location>
</feature>
<gene>
    <name evidence="2" type="ORF">APUU_31550A</name>
</gene>
<proteinExistence type="predicted"/>
<feature type="region of interest" description="Disordered" evidence="1">
    <location>
        <begin position="149"/>
        <end position="177"/>
    </location>
</feature>
<feature type="compositionally biased region" description="Polar residues" evidence="1">
    <location>
        <begin position="398"/>
        <end position="415"/>
    </location>
</feature>
<accession>A0A7R7XL06</accession>
<feature type="compositionally biased region" description="Basic and acidic residues" evidence="1">
    <location>
        <begin position="778"/>
        <end position="787"/>
    </location>
</feature>
<feature type="compositionally biased region" description="Basic and acidic residues" evidence="1">
    <location>
        <begin position="374"/>
        <end position="397"/>
    </location>
</feature>
<reference evidence="2" key="1">
    <citation type="submission" date="2021-01" db="EMBL/GenBank/DDBJ databases">
        <authorList>
            <consortium name="Aspergillus puulaauensis MK2 genome sequencing consortium"/>
            <person name="Kazuki M."/>
            <person name="Futagami T."/>
        </authorList>
    </citation>
    <scope>NUCLEOTIDE SEQUENCE</scope>
    <source>
        <strain evidence="2">MK2</strain>
    </source>
</reference>
<dbReference type="OrthoDB" id="5417628at2759"/>
<dbReference type="KEGG" id="apuu:APUU_31550A"/>
<dbReference type="SUPFAM" id="SSF54768">
    <property type="entry name" value="dsRNA-binding domain-like"/>
    <property type="match status" value="1"/>
</dbReference>
<sequence>MESLLQPDDTSLFEVRVFVDGLCVAGSVISQRTNWPHVIELSSHVDKNGNQDTLRFPPFHQEILEQRHWDAGDLHGRVRVVIAEGFARPHRSPPFERVKEIMAFAFQHAPLNVLEYSSIAWPNTSMWSKEPRLFKYNAGSGVSDLKEADDVHAHSPSRHEARPPVTTTGQIGNPPALNLWRNRNYQGPVPQWQGNYREPRWAPPETAFADPFVDPYMLDPAARHRGARQSWEDVSMPDYISSSNSSRAISSMTGISYEHSKHPSLVAPMDEDAYSQLIQALSPPRPLSFSTHAQSNPSTTAALPMGSKLSAAAEARSQSYSKSGGRRGSTSILKDISYPGTRDVSESSVKSNTAPSDPAAATKLHPSPSGPVKSRKEGLSQENKENEAETTHKESGKLHQTPSKLNVQTSGSMETPTEGKRRRSVGSGREDCLNIGRKEPTLVSPTHDLPTVEGDHHQNEFDGFLSSRPTLMSATAEIGEIDPNYDTMSRVEMHAKLEDQEQEINNPQDTHLDAVSTEVGEFRDQSRTASIYRAALVTLDSIDMESISDSKILYYFGVLATKALLLPRFHFTSSRKSRYWDVKMTIYGMTLVRSHVYTSRRVAKVSICREALKKLKNEFPNWIVPERPKDSISPLGWNWVETLYEYCVHQSLPEPKYTKYVHHKGYRHEVEVDGGTYFGSLKYYSQELQSKQGAAHVALYDVLVRDDGDEVETGGLPILSKSNEALLAVIPRDPRQTSTGWVGSSGVPSLEQFNESPLVVAPRNPYSPSTEPRASSKRNFEDHEESRRVKRRGGRSKPPINFSRACKPTPGNANLQPLENCRLAAVEATVVEEQRRWKVTPSEISRKLRDIGTWVAKLESNVNLILPSTYTRSRTPG</sequence>
<feature type="compositionally biased region" description="Polar residues" evidence="1">
    <location>
        <begin position="346"/>
        <end position="355"/>
    </location>
</feature>
<feature type="compositionally biased region" description="Polar residues" evidence="1">
    <location>
        <begin position="316"/>
        <end position="332"/>
    </location>
</feature>
<feature type="compositionally biased region" description="Basic and acidic residues" evidence="1">
    <location>
        <begin position="149"/>
        <end position="162"/>
    </location>
</feature>
<dbReference type="EMBL" id="AP024445">
    <property type="protein sequence ID" value="BCS23325.1"/>
    <property type="molecule type" value="Genomic_DNA"/>
</dbReference>
<feature type="compositionally biased region" description="Polar residues" evidence="1">
    <location>
        <begin position="288"/>
        <end position="301"/>
    </location>
</feature>
<feature type="region of interest" description="Disordered" evidence="1">
    <location>
        <begin position="753"/>
        <end position="813"/>
    </location>
</feature>